<evidence type="ECO:0000313" key="5">
    <source>
        <dbReference type="EMBL" id="MDC2889680.1"/>
    </source>
</evidence>
<dbReference type="Gene3D" id="1.10.10.10">
    <property type="entry name" value="Winged helix-like DNA-binding domain superfamily/Winged helix DNA-binding domain"/>
    <property type="match status" value="1"/>
</dbReference>
<comment type="caution">
    <text evidence="5">The sequence shown here is derived from an EMBL/GenBank/DDBJ whole genome shotgun (WGS) entry which is preliminary data.</text>
</comment>
<dbReference type="InterPro" id="IPR000524">
    <property type="entry name" value="Tscrpt_reg_HTH_GntR"/>
</dbReference>
<reference evidence="5 6" key="1">
    <citation type="submission" date="2023-01" db="EMBL/GenBank/DDBJ databases">
        <title>Psychrosphaera sp. nov., isolated from marine algae.</title>
        <authorList>
            <person name="Bayburt H."/>
            <person name="Choi B.J."/>
            <person name="Kim J.M."/>
            <person name="Choi D.G."/>
            <person name="Jeon C.O."/>
        </authorList>
    </citation>
    <scope>NUCLEOTIDE SEQUENCE [LARGE SCALE GENOMIC DNA]</scope>
    <source>
        <strain evidence="5 6">G1-22</strain>
    </source>
</reference>
<gene>
    <name evidence="5" type="ORF">PN838_13970</name>
</gene>
<protein>
    <submittedName>
        <fullName evidence="5">GntR family transcriptional regulator</fullName>
    </submittedName>
</protein>
<keyword evidence="1" id="KW-0805">Transcription regulation</keyword>
<evidence type="ECO:0000259" key="4">
    <source>
        <dbReference type="Pfam" id="PF00392"/>
    </source>
</evidence>
<evidence type="ECO:0000256" key="3">
    <source>
        <dbReference type="ARBA" id="ARBA00023163"/>
    </source>
</evidence>
<proteinExistence type="predicted"/>
<dbReference type="EMBL" id="JAQOMS010000002">
    <property type="protein sequence ID" value="MDC2889680.1"/>
    <property type="molecule type" value="Genomic_DNA"/>
</dbReference>
<dbReference type="InterPro" id="IPR036390">
    <property type="entry name" value="WH_DNA-bd_sf"/>
</dbReference>
<accession>A0ABT5FDQ9</accession>
<dbReference type="Proteomes" id="UP001528411">
    <property type="component" value="Unassembled WGS sequence"/>
</dbReference>
<dbReference type="SUPFAM" id="SSF46785">
    <property type="entry name" value="Winged helix' DNA-binding domain"/>
    <property type="match status" value="1"/>
</dbReference>
<organism evidence="5 6">
    <name type="scientific">Psychrosphaera algicola</name>
    <dbReference type="NCBI Taxonomy" id="3023714"/>
    <lineage>
        <taxon>Bacteria</taxon>
        <taxon>Pseudomonadati</taxon>
        <taxon>Pseudomonadota</taxon>
        <taxon>Gammaproteobacteria</taxon>
        <taxon>Alteromonadales</taxon>
        <taxon>Pseudoalteromonadaceae</taxon>
        <taxon>Psychrosphaera</taxon>
    </lineage>
</organism>
<name>A0ABT5FDQ9_9GAMM</name>
<dbReference type="Pfam" id="PF00392">
    <property type="entry name" value="GntR"/>
    <property type="match status" value="1"/>
</dbReference>
<feature type="domain" description="HTH gntR-type" evidence="4">
    <location>
        <begin position="2"/>
        <end position="38"/>
    </location>
</feature>
<dbReference type="InterPro" id="IPR036388">
    <property type="entry name" value="WH-like_DNA-bd_sf"/>
</dbReference>
<keyword evidence="6" id="KW-1185">Reference proteome</keyword>
<dbReference type="PANTHER" id="PTHR38445:SF9">
    <property type="entry name" value="HTH-TYPE TRANSCRIPTIONAL REPRESSOR YTRA"/>
    <property type="match status" value="1"/>
</dbReference>
<dbReference type="PANTHER" id="PTHR38445">
    <property type="entry name" value="HTH-TYPE TRANSCRIPTIONAL REPRESSOR YTRA"/>
    <property type="match status" value="1"/>
</dbReference>
<dbReference type="RefSeq" id="WP_272182601.1">
    <property type="nucleotide sequence ID" value="NZ_JAQOMS010000002.1"/>
</dbReference>
<sequence>MRQLANELDVNNKTVAKAYKLLERDNVIESKGYRGTFVHPEAKQHCTFNLNNWLNEQLTDVVQTLKQSGATDSEIRIAFNQGNDTANRG</sequence>
<evidence type="ECO:0000256" key="1">
    <source>
        <dbReference type="ARBA" id="ARBA00023015"/>
    </source>
</evidence>
<evidence type="ECO:0000256" key="2">
    <source>
        <dbReference type="ARBA" id="ARBA00023125"/>
    </source>
</evidence>
<keyword evidence="2" id="KW-0238">DNA-binding</keyword>
<keyword evidence="3" id="KW-0804">Transcription</keyword>
<evidence type="ECO:0000313" key="6">
    <source>
        <dbReference type="Proteomes" id="UP001528411"/>
    </source>
</evidence>